<dbReference type="KEGG" id="vg:4818330"/>
<dbReference type="Proteomes" id="UP000001793">
    <property type="component" value="Segment"/>
</dbReference>
<reference evidence="2 3" key="1">
    <citation type="submission" date="2006-12" db="EMBL/GenBank/DDBJ databases">
        <title>Genomic analysis of Burkholderia ambifaria phage BcepF1, a member of the Bcep781- like phage supergroup.</title>
        <authorList>
            <person name="Summer E.J."/>
            <person name="Robinson S."/>
            <person name="Haines C."/>
            <person name="Adams B."/>
            <person name="Daggett M."/>
            <person name="Landua J."/>
            <person name="Swanson S."/>
            <person name="Vorndam W."/>
            <person name="Morrison W."/>
            <person name="Nail K."/>
            <person name="Gonzalez C."/>
            <person name="Young R."/>
        </authorList>
    </citation>
    <scope>NUCLEOTIDE SEQUENCE [LARGE SCALE GENOMIC DNA]</scope>
</reference>
<protein>
    <submittedName>
        <fullName evidence="2">Eukaryotic chromosome segregation ATPase-like protein</fullName>
    </submittedName>
</protein>
<evidence type="ECO:0000313" key="3">
    <source>
        <dbReference type="Proteomes" id="UP000001793"/>
    </source>
</evidence>
<feature type="coiled-coil region" evidence="1">
    <location>
        <begin position="513"/>
        <end position="543"/>
    </location>
</feature>
<feature type="coiled-coil region" evidence="1">
    <location>
        <begin position="125"/>
        <end position="245"/>
    </location>
</feature>
<evidence type="ECO:0000256" key="1">
    <source>
        <dbReference type="SAM" id="Coils"/>
    </source>
</evidence>
<evidence type="ECO:0000313" key="2">
    <source>
        <dbReference type="EMBL" id="ABL96795.1"/>
    </source>
</evidence>
<name>A1YZW8_9CAUD</name>
<sequence>MSDPNIKWFARAGAGVPWEPVTEDFAEHLRNTTTAQTHRVDLSDIRPRLSTKECNLVRSLMNRVGVPYPVAVSLFNQSLDQVISDMCAGVKTILDAHERDSRSLVAVDCSDGHQYRVPPAVREELASLRNRAVSAEAEARIAELVASVRQFEEAFAAKRREHATAEERIHDLRLMYEAAVEKGKVADEQIRNLKEVRGSYERQLQIARKERDDSRTHLESVQISNTRLRNETEELKAQGERALRTLGEMRKERDSLAAQLQNEVGRHASTKDELNEYSRQLAASGQRLAASQDSGDVLARALNEACTQRDAANRNLARMNEDLIAARNAAGNSAGALAEALAQRDSIKGEFTRLADQLSGFESVTKQLREQLAKAREDRDYFSGLNQNQANHIRELQATRDDLSQKHSNQASTIRSLQNTIASIGSQGTLVERRVEQHAGDLKHIESTIIRTAEGEPIVKVTTGVSAAPADPYPFGCVVRPLTVMESAHPQAGSGKFVMTVFGAADENVAAELRNQTSRAHELAQKIDEYREARQDYDQLVATLSVALNGPNAKTATLAELVDQILKLKPVKLPEGATVADIMACAQAIGQSPTLLRENLVSLLRKHDERRAAAILRNTLATMQSDDEELEDAKETLRYVRKFEPFTLGAQSIIGNGHCLNLHPAAMIDAKRFIDDINQIIKFDSLVGFEKEAISAEKQRNHRRGREAVKLLRGLLHGWNLRNGHLTLHSSHRKEIAKIVEGK</sequence>
<keyword evidence="3" id="KW-1185">Reference proteome</keyword>
<proteinExistence type="predicted"/>
<gene>
    <name evidence="2" type="ORF">BcepF1.064</name>
</gene>
<keyword evidence="1" id="KW-0175">Coiled coil</keyword>
<accession>A1YZW8</accession>
<organism evidence="2 3">
    <name type="scientific">Burkholderia phage BcepF1</name>
    <dbReference type="NCBI Taxonomy" id="2886897"/>
    <lineage>
        <taxon>Viruses</taxon>
        <taxon>Duplodnaviria</taxon>
        <taxon>Heunggongvirae</taxon>
        <taxon>Uroviricota</taxon>
        <taxon>Caudoviricetes</taxon>
        <taxon>Lindbergviridae</taxon>
        <taxon>Bcepfunavirus</taxon>
        <taxon>Bcepfunavirus bcepF1</taxon>
    </lineage>
</organism>
<feature type="coiled-coil region" evidence="1">
    <location>
        <begin position="358"/>
        <end position="406"/>
    </location>
</feature>
<dbReference type="EMBL" id="EF153632">
    <property type="protein sequence ID" value="ABL96795.1"/>
    <property type="molecule type" value="Genomic_DNA"/>
</dbReference>
<dbReference type="GeneID" id="4818330"/>
<feature type="coiled-coil region" evidence="1">
    <location>
        <begin position="302"/>
        <end position="329"/>
    </location>
</feature>
<dbReference type="RefSeq" id="YP_001039748.1">
    <property type="nucleotide sequence ID" value="NC_009015.1"/>
</dbReference>